<reference evidence="1 2" key="1">
    <citation type="submission" date="2017-12" db="EMBL/GenBank/DDBJ databases">
        <title>Phylogenetic diversity of female urinary microbiome.</title>
        <authorList>
            <person name="Thomas-White K."/>
            <person name="Wolfe A.J."/>
        </authorList>
    </citation>
    <scope>NUCLEOTIDE SEQUENCE [LARGE SCALE GENOMIC DNA]</scope>
    <source>
        <strain evidence="1 2">UMB0085</strain>
    </source>
</reference>
<sequence>MAKATKDKGGRPEVITEQKLNQFQTFIIAGCSLKEACEQIEISTNTWRRYMKRHPSYVAKFARWKKELEARAKLNIAMKITNEKDTEASVYYLERQTKLRDQAARTSLNRAKAQQTRLQNKLLKKQLEQIDTTASKARDSMSKLDMDTLKQLANLDQGVDIDGID</sequence>
<dbReference type="Proteomes" id="UP000235119">
    <property type="component" value="Unassembled WGS sequence"/>
</dbReference>
<name>A0A2N5KYP7_9LACO</name>
<evidence type="ECO:0000313" key="1">
    <source>
        <dbReference type="EMBL" id="PLT11358.1"/>
    </source>
</evidence>
<dbReference type="RefSeq" id="WP_068813010.1">
    <property type="nucleotide sequence ID" value="NZ_MAKH01000007.1"/>
</dbReference>
<dbReference type="AlphaFoldDB" id="A0A2N5KYP7"/>
<organism evidence="1 2">
    <name type="scientific">Lactobacillus crispatus</name>
    <dbReference type="NCBI Taxonomy" id="47770"/>
    <lineage>
        <taxon>Bacteria</taxon>
        <taxon>Bacillati</taxon>
        <taxon>Bacillota</taxon>
        <taxon>Bacilli</taxon>
        <taxon>Lactobacillales</taxon>
        <taxon>Lactobacillaceae</taxon>
        <taxon>Lactobacillus</taxon>
    </lineage>
</organism>
<comment type="caution">
    <text evidence="1">The sequence shown here is derived from an EMBL/GenBank/DDBJ whole genome shotgun (WGS) entry which is preliminary data.</text>
</comment>
<gene>
    <name evidence="1" type="ORF">CYJ79_05265</name>
</gene>
<proteinExistence type="predicted"/>
<dbReference type="EMBL" id="PKIW01000020">
    <property type="protein sequence ID" value="PLT11358.1"/>
    <property type="molecule type" value="Genomic_DNA"/>
</dbReference>
<accession>A0A2N5KYP7</accession>
<dbReference type="PROSITE" id="PS51257">
    <property type="entry name" value="PROKAR_LIPOPROTEIN"/>
    <property type="match status" value="1"/>
</dbReference>
<protein>
    <submittedName>
        <fullName evidence="1">Uncharacterized protein</fullName>
    </submittedName>
</protein>
<evidence type="ECO:0000313" key="2">
    <source>
        <dbReference type="Proteomes" id="UP000235119"/>
    </source>
</evidence>